<dbReference type="InterPro" id="IPR008030">
    <property type="entry name" value="NmrA-like"/>
</dbReference>
<dbReference type="Gene3D" id="3.90.25.10">
    <property type="entry name" value="UDP-galactose 4-epimerase, domain 1"/>
    <property type="match status" value="1"/>
</dbReference>
<organism evidence="3 4">
    <name type="scientific">Coraliomargarita algicola</name>
    <dbReference type="NCBI Taxonomy" id="3092156"/>
    <lineage>
        <taxon>Bacteria</taxon>
        <taxon>Pseudomonadati</taxon>
        <taxon>Verrucomicrobiota</taxon>
        <taxon>Opitutia</taxon>
        <taxon>Puniceicoccales</taxon>
        <taxon>Coraliomargaritaceae</taxon>
        <taxon>Coraliomargarita</taxon>
    </lineage>
</organism>
<feature type="domain" description="NmrA-like" evidence="2">
    <location>
        <begin position="116"/>
        <end position="245"/>
    </location>
</feature>
<proteinExistence type="predicted"/>
<dbReference type="RefSeq" id="WP_319834335.1">
    <property type="nucleotide sequence ID" value="NZ_CP138858.1"/>
</dbReference>
<dbReference type="PANTHER" id="PTHR43162">
    <property type="match status" value="1"/>
</dbReference>
<evidence type="ECO:0000259" key="2">
    <source>
        <dbReference type="Pfam" id="PF05368"/>
    </source>
</evidence>
<name>A0ABZ0RQW7_9BACT</name>
<dbReference type="EMBL" id="CP138858">
    <property type="protein sequence ID" value="WPJ97493.1"/>
    <property type="molecule type" value="Genomic_DNA"/>
</dbReference>
<gene>
    <name evidence="3" type="ORF">SH580_07190</name>
</gene>
<sequence>MKTQKHHTSTQTTTATLVLGGNGKTGRRVVEALHAQGRKVRIGSRSASPSFDWNDSSNWGEVLEGVSEMYVAYHPDLAVPGASEHIRELVALAKEKAVRRIVLLSGRGEEEAQLCERIVMHSGVPATVVRCSWFNQNFSESFLRGMVVDGTIALPVSTVREPFVDVNDIADVAVAALTEDGHAGEIYEITGPRLMNFAEVAQEIAVHTGREVRFVEIPMEDFVAGLRAADLPDGMVELIQYLFTQVLDGRNESLGDGVQRALGREPRDFSDFVADAHASRAWDA</sequence>
<dbReference type="SUPFAM" id="SSF51735">
    <property type="entry name" value="NAD(P)-binding Rossmann-fold domains"/>
    <property type="match status" value="1"/>
</dbReference>
<dbReference type="Proteomes" id="UP001324993">
    <property type="component" value="Chromosome"/>
</dbReference>
<dbReference type="InterPro" id="IPR036291">
    <property type="entry name" value="NAD(P)-bd_dom_sf"/>
</dbReference>
<evidence type="ECO:0000313" key="4">
    <source>
        <dbReference type="Proteomes" id="UP001324993"/>
    </source>
</evidence>
<protein>
    <submittedName>
        <fullName evidence="3">NmrA family NAD(P)-binding protein</fullName>
    </submittedName>
</protein>
<dbReference type="PANTHER" id="PTHR43162:SF1">
    <property type="entry name" value="PRESTALK A DIFFERENTIATION PROTEIN A"/>
    <property type="match status" value="1"/>
</dbReference>
<feature type="region of interest" description="Disordered" evidence="1">
    <location>
        <begin position="1"/>
        <end position="21"/>
    </location>
</feature>
<reference evidence="3 4" key="1">
    <citation type="submission" date="2023-11" db="EMBL/GenBank/DDBJ databases">
        <title>Coraliomargarita sp. nov., isolated from marine algae.</title>
        <authorList>
            <person name="Lee J.K."/>
            <person name="Baek J.H."/>
            <person name="Kim J.M."/>
            <person name="Choi D.G."/>
            <person name="Jeon C.O."/>
        </authorList>
    </citation>
    <scope>NUCLEOTIDE SEQUENCE [LARGE SCALE GENOMIC DNA]</scope>
    <source>
        <strain evidence="3 4">J2-16</strain>
    </source>
</reference>
<dbReference type="InterPro" id="IPR051604">
    <property type="entry name" value="Ergot_Alk_Oxidoreductase"/>
</dbReference>
<evidence type="ECO:0000313" key="3">
    <source>
        <dbReference type="EMBL" id="WPJ97493.1"/>
    </source>
</evidence>
<accession>A0ABZ0RQW7</accession>
<evidence type="ECO:0000256" key="1">
    <source>
        <dbReference type="SAM" id="MobiDB-lite"/>
    </source>
</evidence>
<keyword evidence="4" id="KW-1185">Reference proteome</keyword>
<dbReference type="Pfam" id="PF05368">
    <property type="entry name" value="NmrA"/>
    <property type="match status" value="1"/>
</dbReference>
<dbReference type="Gene3D" id="3.40.50.720">
    <property type="entry name" value="NAD(P)-binding Rossmann-like Domain"/>
    <property type="match status" value="1"/>
</dbReference>